<dbReference type="InterPro" id="IPR014729">
    <property type="entry name" value="Rossmann-like_a/b/a_fold"/>
</dbReference>
<evidence type="ECO:0000313" key="11">
    <source>
        <dbReference type="EMBL" id="ATZ16604.1"/>
    </source>
</evidence>
<dbReference type="GO" id="GO:0005829">
    <property type="term" value="C:cytosol"/>
    <property type="evidence" value="ECO:0007669"/>
    <property type="project" value="TreeGrafter"/>
</dbReference>
<feature type="short sequence motif" description="'KMSKS' region" evidence="9">
    <location>
        <begin position="585"/>
        <end position="589"/>
    </location>
</feature>
<evidence type="ECO:0000256" key="9">
    <source>
        <dbReference type="HAMAP-Rule" id="MF_00049"/>
    </source>
</evidence>
<dbReference type="GO" id="GO:0005524">
    <property type="term" value="F:ATP binding"/>
    <property type="evidence" value="ECO:0007669"/>
    <property type="project" value="UniProtKB-UniRule"/>
</dbReference>
<dbReference type="FunFam" id="3.40.50.620:FF:000056">
    <property type="entry name" value="Leucine--tRNA ligase"/>
    <property type="match status" value="1"/>
</dbReference>
<dbReference type="InterPro" id="IPR002300">
    <property type="entry name" value="aa-tRNA-synth_Ia"/>
</dbReference>
<dbReference type="InterPro" id="IPR009008">
    <property type="entry name" value="Val/Leu/Ile-tRNA-synth_edit"/>
</dbReference>
<dbReference type="SUPFAM" id="SSF50677">
    <property type="entry name" value="ValRS/IleRS/LeuRS editing domain"/>
    <property type="match status" value="1"/>
</dbReference>
<accession>A0A2K8NS72</accession>
<evidence type="ECO:0000256" key="6">
    <source>
        <dbReference type="ARBA" id="ARBA00022917"/>
    </source>
</evidence>
<keyword evidence="7 9" id="KW-0030">Aminoacyl-tRNA synthetase</keyword>
<protein>
    <recommendedName>
        <fullName evidence="9">Leucine--tRNA ligase</fullName>
        <ecNumber evidence="9">6.1.1.4</ecNumber>
    </recommendedName>
    <alternativeName>
        <fullName evidence="9">Leucyl-tRNA synthetase</fullName>
        <shortName evidence="9">LeuRS</shortName>
    </alternativeName>
</protein>
<dbReference type="Gene3D" id="3.40.50.620">
    <property type="entry name" value="HUPs"/>
    <property type="match status" value="2"/>
</dbReference>
<evidence type="ECO:0000256" key="10">
    <source>
        <dbReference type="RuleBase" id="RU363035"/>
    </source>
</evidence>
<dbReference type="GO" id="GO:0004823">
    <property type="term" value="F:leucine-tRNA ligase activity"/>
    <property type="evidence" value="ECO:0007669"/>
    <property type="project" value="UniProtKB-UniRule"/>
</dbReference>
<evidence type="ECO:0000256" key="3">
    <source>
        <dbReference type="ARBA" id="ARBA00022598"/>
    </source>
</evidence>
<dbReference type="PROSITE" id="PS00178">
    <property type="entry name" value="AA_TRNA_LIGASE_I"/>
    <property type="match status" value="1"/>
</dbReference>
<dbReference type="Gene3D" id="1.10.730.10">
    <property type="entry name" value="Isoleucyl-tRNA Synthetase, Domain 1"/>
    <property type="match status" value="1"/>
</dbReference>
<dbReference type="OrthoDB" id="9810365at2"/>
<evidence type="ECO:0000256" key="7">
    <source>
        <dbReference type="ARBA" id="ARBA00023146"/>
    </source>
</evidence>
<dbReference type="FunFam" id="1.10.730.10:FF:000002">
    <property type="entry name" value="Leucine--tRNA ligase"/>
    <property type="match status" value="1"/>
</dbReference>
<evidence type="ECO:0000256" key="1">
    <source>
        <dbReference type="ARBA" id="ARBA00005594"/>
    </source>
</evidence>
<dbReference type="Proteomes" id="UP000232222">
    <property type="component" value="Chromosome"/>
</dbReference>
<dbReference type="PRINTS" id="PR00985">
    <property type="entry name" value="TRNASYNTHLEU"/>
</dbReference>
<dbReference type="PANTHER" id="PTHR43740:SF2">
    <property type="entry name" value="LEUCINE--TRNA LIGASE, MITOCHONDRIAL"/>
    <property type="match status" value="1"/>
</dbReference>
<dbReference type="NCBIfam" id="TIGR00396">
    <property type="entry name" value="leuS_bact"/>
    <property type="match status" value="1"/>
</dbReference>
<dbReference type="EMBL" id="CP024962">
    <property type="protein sequence ID" value="ATZ16604.1"/>
    <property type="molecule type" value="Genomic_DNA"/>
</dbReference>
<evidence type="ECO:0000313" key="12">
    <source>
        <dbReference type="Proteomes" id="UP000232222"/>
    </source>
</evidence>
<dbReference type="InterPro" id="IPR025709">
    <property type="entry name" value="Leu_tRNA-synth_edit"/>
</dbReference>
<evidence type="ECO:0000256" key="5">
    <source>
        <dbReference type="ARBA" id="ARBA00022840"/>
    </source>
</evidence>
<comment type="similarity">
    <text evidence="1 9 10">Belongs to the class-I aminoacyl-tRNA synthetase family.</text>
</comment>
<name>A0A2K8NS72_9MOLU</name>
<dbReference type="KEGG" id="efr:EFREU_v1c05840"/>
<dbReference type="InterPro" id="IPR015413">
    <property type="entry name" value="Methionyl/Leucyl_tRNA_Synth"/>
</dbReference>
<dbReference type="Pfam" id="PF08264">
    <property type="entry name" value="Anticodon_1"/>
    <property type="match status" value="1"/>
</dbReference>
<dbReference type="InterPro" id="IPR002302">
    <property type="entry name" value="Leu-tRNA-ligase"/>
</dbReference>
<dbReference type="FunFam" id="3.40.50.620:FF:000077">
    <property type="entry name" value="Leucine--tRNA ligase"/>
    <property type="match status" value="1"/>
</dbReference>
<dbReference type="EC" id="6.1.1.4" evidence="9"/>
<keyword evidence="4 9" id="KW-0547">Nucleotide-binding</keyword>
<dbReference type="RefSeq" id="WP_100609663.1">
    <property type="nucleotide sequence ID" value="NZ_CP024962.1"/>
</dbReference>
<dbReference type="CDD" id="cd00812">
    <property type="entry name" value="LeuRS_core"/>
    <property type="match status" value="1"/>
</dbReference>
<dbReference type="Pfam" id="PF13603">
    <property type="entry name" value="tRNA-synt_1_2"/>
    <property type="match status" value="1"/>
</dbReference>
<dbReference type="InterPro" id="IPR001412">
    <property type="entry name" value="aa-tRNA-synth_I_CS"/>
</dbReference>
<dbReference type="Pfam" id="PF00133">
    <property type="entry name" value="tRNA-synt_1"/>
    <property type="match status" value="1"/>
</dbReference>
<keyword evidence="2 9" id="KW-0963">Cytoplasm</keyword>
<dbReference type="GO" id="GO:0002161">
    <property type="term" value="F:aminoacyl-tRNA deacylase activity"/>
    <property type="evidence" value="ECO:0007669"/>
    <property type="project" value="InterPro"/>
</dbReference>
<dbReference type="InterPro" id="IPR013155">
    <property type="entry name" value="M/V/L/I-tRNA-synth_anticd-bd"/>
</dbReference>
<evidence type="ECO:0000256" key="2">
    <source>
        <dbReference type="ARBA" id="ARBA00022490"/>
    </source>
</evidence>
<feature type="binding site" evidence="9">
    <location>
        <position position="588"/>
    </location>
    <ligand>
        <name>ATP</name>
        <dbReference type="ChEBI" id="CHEBI:30616"/>
    </ligand>
</feature>
<dbReference type="InterPro" id="IPR009080">
    <property type="entry name" value="tRNAsynth_Ia_anticodon-bd"/>
</dbReference>
<proteinExistence type="inferred from homology"/>
<dbReference type="PANTHER" id="PTHR43740">
    <property type="entry name" value="LEUCYL-TRNA SYNTHETASE"/>
    <property type="match status" value="1"/>
</dbReference>
<dbReference type="AlphaFoldDB" id="A0A2K8NS72"/>
<keyword evidence="5 9" id="KW-0067">ATP-binding</keyword>
<dbReference type="Gene3D" id="3.10.20.590">
    <property type="match status" value="1"/>
</dbReference>
<comment type="caution">
    <text evidence="9">Lacks conserved residue(s) required for the propagation of feature annotation.</text>
</comment>
<keyword evidence="12" id="KW-1185">Reference proteome</keyword>
<dbReference type="SUPFAM" id="SSF47323">
    <property type="entry name" value="Anticodon-binding domain of a subclass of class I aminoacyl-tRNA synthetases"/>
    <property type="match status" value="1"/>
</dbReference>
<dbReference type="CDD" id="cd07958">
    <property type="entry name" value="Anticodon_Ia_Leu_BEm"/>
    <property type="match status" value="1"/>
</dbReference>
<comment type="catalytic activity">
    <reaction evidence="8 9">
        <text>tRNA(Leu) + L-leucine + ATP = L-leucyl-tRNA(Leu) + AMP + diphosphate</text>
        <dbReference type="Rhea" id="RHEA:11688"/>
        <dbReference type="Rhea" id="RHEA-COMP:9613"/>
        <dbReference type="Rhea" id="RHEA-COMP:9622"/>
        <dbReference type="ChEBI" id="CHEBI:30616"/>
        <dbReference type="ChEBI" id="CHEBI:33019"/>
        <dbReference type="ChEBI" id="CHEBI:57427"/>
        <dbReference type="ChEBI" id="CHEBI:78442"/>
        <dbReference type="ChEBI" id="CHEBI:78494"/>
        <dbReference type="ChEBI" id="CHEBI:456215"/>
        <dbReference type="EC" id="6.1.1.4"/>
    </reaction>
</comment>
<reference evidence="11 12" key="1">
    <citation type="submission" date="2017-11" db="EMBL/GenBank/DDBJ databases">
        <title>Genome sequence of Entomoplasma freundtii BARC 318 (ATCC 51999).</title>
        <authorList>
            <person name="Lo W.-S."/>
            <person name="Gasparich G.E."/>
            <person name="Kuo C.-H."/>
        </authorList>
    </citation>
    <scope>NUCLEOTIDE SEQUENCE [LARGE SCALE GENOMIC DNA]</scope>
    <source>
        <strain evidence="11 12">BARC 318</strain>
    </source>
</reference>
<evidence type="ECO:0000256" key="4">
    <source>
        <dbReference type="ARBA" id="ARBA00022741"/>
    </source>
</evidence>
<comment type="subcellular location">
    <subcellularLocation>
        <location evidence="9">Cytoplasm</location>
    </subcellularLocation>
</comment>
<dbReference type="SUPFAM" id="SSF52374">
    <property type="entry name" value="Nucleotidylyl transferase"/>
    <property type="match status" value="1"/>
</dbReference>
<dbReference type="GO" id="GO:0006429">
    <property type="term" value="P:leucyl-tRNA aminoacylation"/>
    <property type="evidence" value="ECO:0007669"/>
    <property type="project" value="UniProtKB-UniRule"/>
</dbReference>
<gene>
    <name evidence="9 11" type="primary">leuS</name>
    <name evidence="11" type="ORF">EFREU_v1c05840</name>
</gene>
<dbReference type="HAMAP" id="MF_00049_B">
    <property type="entry name" value="Leu_tRNA_synth_B"/>
    <property type="match status" value="1"/>
</dbReference>
<dbReference type="Pfam" id="PF09334">
    <property type="entry name" value="tRNA-synt_1g"/>
    <property type="match status" value="1"/>
</dbReference>
<organism evidence="11 12">
    <name type="scientific">Entomoplasma freundtii</name>
    <dbReference type="NCBI Taxonomy" id="74700"/>
    <lineage>
        <taxon>Bacteria</taxon>
        <taxon>Bacillati</taxon>
        <taxon>Mycoplasmatota</taxon>
        <taxon>Mollicutes</taxon>
        <taxon>Entomoplasmatales</taxon>
        <taxon>Entomoplasmataceae</taxon>
        <taxon>Entomoplasma</taxon>
    </lineage>
</organism>
<sequence>MEFSHSAIEKKWQKKWQEDKVNNTTNNKEQKAYVLDMFPYPSGAGLHVGHVKGYTATDVYARYKRMQGFDVLHPIGWDAFGLPAEQYALKTGNDPRDFTLKNIDTFRQQLQRLGFSYDFDKEINTANPNFYKITQQIFQEFYKLGLAELRDVEVNWCPDLGTVLANDEVITVDGKMVSERGNCPVVKKKMRQWVLKITKYADQLLAGLEDLDWPQSVKDLQKNWIGKSEGFIIDFSITSPEKETINLPVFTTRADTIFGATYLVLAPEHPLVKQLTTPSQKKFVEDYQVVTKQKSDLERKDESKEKTGVFLGSYAVNPFTNEKIPVWIADYVLNDYGTGIIMAVPAHDPRDWDFATKFDLPKRFVIETKDESKAFVGEGKHINSDFLNGLNRQESLKVIGDKIEKQKIGKPQVNYKLRDWLFSRQRFYGEPFPIFYTNDGKIGLVDLTDLPVNLPDVSYIKPSNDGQSPLANVNDWVNTQYNGQTVKRETNTMPNSAGSSWYFLAYLLTNKPNELIDLKSDEAKERFKKWLPIDLYIGGQEHAVGHLLYARFWTHVLYDLGLVSVKEPFQRLYNQGMILGPDGRKMSKSWGNVINPDDVIRSHGADTLRLYEMFMGPLDASLPWSYDGLDAALKWLDRGYRFVKNQTFKDSNNGNLDYVYNDVVQKITTMVEDLKLNTAISQLMILLNAFYKEEPGTIYRPYVEGFVKMLSPFAPHLASEMWTLLGHEDHVVLAPWPKADLTKIQRKTTAIAIQINGKLRGTIEVPLNTEANQLLKLAKEQPNVAKFLTNQTIVKEIVIPNKIINFVVKG</sequence>
<keyword evidence="3 9" id="KW-0436">Ligase</keyword>
<keyword evidence="6 9" id="KW-0648">Protein biosynthesis</keyword>
<evidence type="ECO:0000256" key="8">
    <source>
        <dbReference type="ARBA" id="ARBA00047469"/>
    </source>
</evidence>